<evidence type="ECO:0000313" key="2">
    <source>
        <dbReference type="EMBL" id="CAF4569776.1"/>
    </source>
</evidence>
<reference evidence="1" key="1">
    <citation type="submission" date="2021-02" db="EMBL/GenBank/DDBJ databases">
        <authorList>
            <person name="Nowell W R."/>
        </authorList>
    </citation>
    <scope>NUCLEOTIDE SEQUENCE</scope>
</reference>
<evidence type="ECO:0000313" key="3">
    <source>
        <dbReference type="Proteomes" id="UP000681967"/>
    </source>
</evidence>
<organism evidence="1 3">
    <name type="scientific">Rotaria magnacalcarata</name>
    <dbReference type="NCBI Taxonomy" id="392030"/>
    <lineage>
        <taxon>Eukaryota</taxon>
        <taxon>Metazoa</taxon>
        <taxon>Spiralia</taxon>
        <taxon>Gnathifera</taxon>
        <taxon>Rotifera</taxon>
        <taxon>Eurotatoria</taxon>
        <taxon>Bdelloidea</taxon>
        <taxon>Philodinida</taxon>
        <taxon>Philodinidae</taxon>
        <taxon>Rotaria</taxon>
    </lineage>
</organism>
<proteinExistence type="predicted"/>
<dbReference type="Proteomes" id="UP000681967">
    <property type="component" value="Unassembled WGS sequence"/>
</dbReference>
<dbReference type="AlphaFoldDB" id="A0A8S2JLG1"/>
<name>A0A8S2JLG1_9BILA</name>
<dbReference type="Proteomes" id="UP000681720">
    <property type="component" value="Unassembled WGS sequence"/>
</dbReference>
<dbReference type="EMBL" id="CAJOBJ010097076">
    <property type="protein sequence ID" value="CAF4569776.1"/>
    <property type="molecule type" value="Genomic_DNA"/>
</dbReference>
<dbReference type="SUPFAM" id="SSF141571">
    <property type="entry name" value="Pentapeptide repeat-like"/>
    <property type="match status" value="1"/>
</dbReference>
<accession>A0A8S2JLG1</accession>
<comment type="caution">
    <text evidence="1">The sequence shown here is derived from an EMBL/GenBank/DDBJ whole genome shotgun (WGS) entry which is preliminary data.</text>
</comment>
<protein>
    <submittedName>
        <fullName evidence="1">Uncharacterized protein</fullName>
    </submittedName>
</protein>
<gene>
    <name evidence="1" type="ORF">BYL167_LOCUS3851</name>
    <name evidence="2" type="ORF">GIL414_LOCUS37614</name>
</gene>
<evidence type="ECO:0000313" key="1">
    <source>
        <dbReference type="EMBL" id="CAF3816617.1"/>
    </source>
</evidence>
<sequence length="245" mass="27708">MPFAMAKSQKPHSTQNKQSECLNICKFVLARLPTIAFGTFTVSFTLQQDVSTSTRPNREQGERKADETNRCAIFKEYIDDMKGLLLDESCEQNINKSLLQIQIQTVTLLKHLDTARKLDIIDFPNVNLTMSQLHENNFYETILMVHLLLNLQLKSGIFKNVNLANADLYQSDIIIQLLHPMAYDGIAPNIFLNTQHPNGTFIDMNTNDLIVDGQAQAEVCRMKGLALRADIFFSVVSPQYNVVLA</sequence>
<dbReference type="EMBL" id="CAJOBH010000776">
    <property type="protein sequence ID" value="CAF3816617.1"/>
    <property type="molecule type" value="Genomic_DNA"/>
</dbReference>